<evidence type="ECO:0000313" key="1">
    <source>
        <dbReference type="EMBL" id="KAJ8115149.1"/>
    </source>
</evidence>
<keyword evidence="2" id="KW-1185">Reference proteome</keyword>
<organism evidence="1 2">
    <name type="scientific">Boeremia exigua</name>
    <dbReference type="NCBI Taxonomy" id="749465"/>
    <lineage>
        <taxon>Eukaryota</taxon>
        <taxon>Fungi</taxon>
        <taxon>Dikarya</taxon>
        <taxon>Ascomycota</taxon>
        <taxon>Pezizomycotina</taxon>
        <taxon>Dothideomycetes</taxon>
        <taxon>Pleosporomycetidae</taxon>
        <taxon>Pleosporales</taxon>
        <taxon>Pleosporineae</taxon>
        <taxon>Didymellaceae</taxon>
        <taxon>Boeremia</taxon>
    </lineage>
</organism>
<comment type="caution">
    <text evidence="1">The sequence shown here is derived from an EMBL/GenBank/DDBJ whole genome shotgun (WGS) entry which is preliminary data.</text>
</comment>
<name>A0ACC2IJ84_9PLEO</name>
<dbReference type="EMBL" id="JAPHNI010000155">
    <property type="protein sequence ID" value="KAJ8115149.1"/>
    <property type="molecule type" value="Genomic_DNA"/>
</dbReference>
<sequence>MTWPRPDIQQLGINYRRIPVLAIGRDIYCDTSLMLEKLETLFPGQGLSHPGADEKAQESSLERWSQSTLMQTAASLLPHTAPLLKDPVFLADRKKLWGIDFSPEIVKKARPNALKGLETVLKAIDEHLIDGRQWISGSNDIGMADIHVGFFFDWLAMIPGSLPEDFATGAKYFNARQYLQRYIARASVEREQFGPTATLEGAEAIQLTKKAGFVEPEGAMVDTDAGVSKGETVAVFRTDDLSGHKDVGLLLSLSAQESVIVAGAAADLRLHCPRVNFGISGGESTAE</sequence>
<reference evidence="1" key="1">
    <citation type="submission" date="2022-11" db="EMBL/GenBank/DDBJ databases">
        <title>Genome Sequence of Boeremia exigua.</title>
        <authorList>
            <person name="Buettner E."/>
        </authorList>
    </citation>
    <scope>NUCLEOTIDE SEQUENCE</scope>
    <source>
        <strain evidence="1">CU02</strain>
    </source>
</reference>
<protein>
    <submittedName>
        <fullName evidence="1">Uncharacterized protein</fullName>
    </submittedName>
</protein>
<evidence type="ECO:0000313" key="2">
    <source>
        <dbReference type="Proteomes" id="UP001153331"/>
    </source>
</evidence>
<gene>
    <name evidence="1" type="ORF">OPT61_g3136</name>
</gene>
<dbReference type="Proteomes" id="UP001153331">
    <property type="component" value="Unassembled WGS sequence"/>
</dbReference>
<proteinExistence type="predicted"/>
<accession>A0ACC2IJ84</accession>